<name>A0A1M6E9U5_MALRU</name>
<keyword evidence="5" id="KW-1185">Reference proteome</keyword>
<dbReference type="Gene3D" id="1.10.287.110">
    <property type="entry name" value="DnaJ domain"/>
    <property type="match status" value="1"/>
</dbReference>
<feature type="transmembrane region" description="Helical" evidence="2">
    <location>
        <begin position="145"/>
        <end position="166"/>
    </location>
</feature>
<evidence type="ECO:0000313" key="4">
    <source>
        <dbReference type="EMBL" id="SHI82242.1"/>
    </source>
</evidence>
<dbReference type="InterPro" id="IPR036869">
    <property type="entry name" value="J_dom_sf"/>
</dbReference>
<evidence type="ECO:0000259" key="3">
    <source>
        <dbReference type="PROSITE" id="PS50076"/>
    </source>
</evidence>
<keyword evidence="2" id="KW-0472">Membrane</keyword>
<dbReference type="PROSITE" id="PS50076">
    <property type="entry name" value="DNAJ_2"/>
    <property type="match status" value="1"/>
</dbReference>
<proteinExistence type="predicted"/>
<protein>
    <recommendedName>
        <fullName evidence="3">J domain-containing protein</fullName>
    </recommendedName>
</protein>
<keyword evidence="2" id="KW-0812">Transmembrane</keyword>
<accession>A0A1M6E9U5</accession>
<dbReference type="EMBL" id="FQZT01000002">
    <property type="protein sequence ID" value="SHI82242.1"/>
    <property type="molecule type" value="Genomic_DNA"/>
</dbReference>
<dbReference type="CDD" id="cd06257">
    <property type="entry name" value="DnaJ"/>
    <property type="match status" value="1"/>
</dbReference>
<organism evidence="4 5">
    <name type="scientific">Malonomonas rubra DSM 5091</name>
    <dbReference type="NCBI Taxonomy" id="1122189"/>
    <lineage>
        <taxon>Bacteria</taxon>
        <taxon>Pseudomonadati</taxon>
        <taxon>Thermodesulfobacteriota</taxon>
        <taxon>Desulfuromonadia</taxon>
        <taxon>Desulfuromonadales</taxon>
        <taxon>Geopsychrobacteraceae</taxon>
        <taxon>Malonomonas</taxon>
    </lineage>
</organism>
<keyword evidence="2" id="KW-1133">Transmembrane helix</keyword>
<dbReference type="InterPro" id="IPR001623">
    <property type="entry name" value="DnaJ_domain"/>
</dbReference>
<evidence type="ECO:0000313" key="5">
    <source>
        <dbReference type="Proteomes" id="UP000184171"/>
    </source>
</evidence>
<evidence type="ECO:0000256" key="1">
    <source>
        <dbReference type="SAM" id="MobiDB-lite"/>
    </source>
</evidence>
<reference evidence="4 5" key="1">
    <citation type="submission" date="2016-11" db="EMBL/GenBank/DDBJ databases">
        <authorList>
            <person name="Jaros S."/>
            <person name="Januszkiewicz K."/>
            <person name="Wedrychowicz H."/>
        </authorList>
    </citation>
    <scope>NUCLEOTIDE SEQUENCE [LARGE SCALE GENOMIC DNA]</scope>
    <source>
        <strain evidence="4 5">DSM 5091</strain>
    </source>
</reference>
<dbReference type="AlphaFoldDB" id="A0A1M6E9U5"/>
<dbReference type="STRING" id="1122189.SAMN02745165_00996"/>
<dbReference type="SUPFAM" id="SSF46565">
    <property type="entry name" value="Chaperone J-domain"/>
    <property type="match status" value="1"/>
</dbReference>
<sequence length="274" mass="32675">MAVRPFRSLRIFPFMPQITEAEVFRACRTLFGPELNLSRDFLHYLQPAGVRSAYRKKAKVTHPDRFAVDAIATQEKQQRLFQDLNQAHETVQTFLKQREKYPAATIFRSRPRNSAPAYTHPKRKRQDRPYSKYYRGPLPNRPLQFGLYLYYLGIIPFNAVISAITWQRKQRPVLGDIAKRWGWLDDEQIKQILNYRCTGVHKFGERAEHLGLLKPLQVRALLMHQRSQQKQMGHYFIEQGFFEEEQLHHLLNQLAEHNRTFRQGYAGHYYFYHR</sequence>
<feature type="domain" description="J" evidence="3">
    <location>
        <begin position="30"/>
        <end position="105"/>
    </location>
</feature>
<evidence type="ECO:0000256" key="2">
    <source>
        <dbReference type="SAM" id="Phobius"/>
    </source>
</evidence>
<dbReference type="SMART" id="SM00271">
    <property type="entry name" value="DnaJ"/>
    <property type="match status" value="1"/>
</dbReference>
<feature type="region of interest" description="Disordered" evidence="1">
    <location>
        <begin position="111"/>
        <end position="133"/>
    </location>
</feature>
<gene>
    <name evidence="4" type="ORF">SAMN02745165_00996</name>
</gene>
<dbReference type="Proteomes" id="UP000184171">
    <property type="component" value="Unassembled WGS sequence"/>
</dbReference>